<protein>
    <recommendedName>
        <fullName evidence="2">Antigenic heat-stable 120 kDa protein</fullName>
    </recommendedName>
    <alternativeName>
        <fullName evidence="4">120 kDa antigen</fullName>
    </alternativeName>
    <alternativeName>
        <fullName evidence="5">Protein PS 120</fullName>
    </alternativeName>
</protein>
<dbReference type="AlphaFoldDB" id="A0A0F3QI97"/>
<dbReference type="Gene3D" id="3.40.1090.10">
    <property type="entry name" value="Cytosolic phospholipase A2 catalytic domain"/>
    <property type="match status" value="1"/>
</dbReference>
<evidence type="ECO:0000256" key="4">
    <source>
        <dbReference type="ARBA" id="ARBA00030482"/>
    </source>
</evidence>
<dbReference type="PATRIC" id="fig|1359194.3.peg.1659"/>
<dbReference type="Pfam" id="PF12574">
    <property type="entry name" value="120_Rick_ant"/>
    <property type="match status" value="1"/>
</dbReference>
<keyword evidence="3" id="KW-0963">Cytoplasm</keyword>
<sequence>MKGYSNKEEVLYAYADGGLGANRPAYEAFKKIRKEQNSKKGGAIIVSLNLNNEIAATRAIPRGRNDGIVGWLTKGKLVDRLLKSSEDAAVESIHNILGDKDKHYEMVLPIGKDTQSLDDASKKNIAALEELGHQYIKEHDQQLQKLCDNLLHNLEQRREPVRSVSLHKELKTMITNIDKEETKQKESSVAEQFESFKSKYDMKSQPSHMRQENIAQDSVSFGASGVGISLNSEGVDPITESIRKEILQKQREQLRLFLSRSHPELEEHTLDDERFKKFLSDLKGEHRVLVNNALENEKVKSAMEEIELVGYKNIHTRFSSSNYPGGFKPMDWSQEGAS</sequence>
<dbReference type="InterPro" id="IPR020954">
    <property type="entry name" value="Rickettsia_antigen_120kDa"/>
</dbReference>
<evidence type="ECO:0000313" key="6">
    <source>
        <dbReference type="EMBL" id="KJV91134.1"/>
    </source>
</evidence>
<name>A0A0F3QI97_RICBE</name>
<proteinExistence type="predicted"/>
<organism evidence="6 7">
    <name type="scientific">Rickettsia bellii str. RML Mogi</name>
    <dbReference type="NCBI Taxonomy" id="1359194"/>
    <lineage>
        <taxon>Bacteria</taxon>
        <taxon>Pseudomonadati</taxon>
        <taxon>Pseudomonadota</taxon>
        <taxon>Alphaproteobacteria</taxon>
        <taxon>Rickettsiales</taxon>
        <taxon>Rickettsiaceae</taxon>
        <taxon>Rickettsieae</taxon>
        <taxon>Rickettsia</taxon>
        <taxon>belli group</taxon>
    </lineage>
</organism>
<dbReference type="SUPFAM" id="SSF52151">
    <property type="entry name" value="FabD/lysophospholipase-like"/>
    <property type="match status" value="1"/>
</dbReference>
<reference evidence="6 7" key="1">
    <citation type="submission" date="2015-02" db="EMBL/GenBank/DDBJ databases">
        <title>Genome Sequencing of Rickettsiales.</title>
        <authorList>
            <person name="Daugherty S.C."/>
            <person name="Su Q."/>
            <person name="Abolude K."/>
            <person name="Beier-Sexton M."/>
            <person name="Carlyon J.A."/>
            <person name="Carter R."/>
            <person name="Day N.P."/>
            <person name="Dumler S.J."/>
            <person name="Dyachenko V."/>
            <person name="Godinez A."/>
            <person name="Kurtti T.J."/>
            <person name="Lichay M."/>
            <person name="Mullins K.E."/>
            <person name="Ott S."/>
            <person name="Pappas-Brown V."/>
            <person name="Paris D.H."/>
            <person name="Patel P."/>
            <person name="Richards A.L."/>
            <person name="Sadzewicz L."/>
            <person name="Sears K."/>
            <person name="Seidman D."/>
            <person name="Sengamalay N."/>
            <person name="Stenos J."/>
            <person name="Tallon L.J."/>
            <person name="Vincent G."/>
            <person name="Fraser C.M."/>
            <person name="Munderloh U."/>
            <person name="Dunning-Hotopp J.C."/>
        </authorList>
    </citation>
    <scope>NUCLEOTIDE SEQUENCE [LARGE SCALE GENOMIC DNA]</scope>
    <source>
        <strain evidence="6 7">RML Mogi</strain>
    </source>
</reference>
<gene>
    <name evidence="6" type="ORF">RBEMOGI_1621</name>
</gene>
<dbReference type="EMBL" id="LAOJ01000002">
    <property type="protein sequence ID" value="KJV91134.1"/>
    <property type="molecule type" value="Genomic_DNA"/>
</dbReference>
<dbReference type="RefSeq" id="WP_269429627.1">
    <property type="nucleotide sequence ID" value="NZ_LAOJ01000002.1"/>
</dbReference>
<evidence type="ECO:0000256" key="1">
    <source>
        <dbReference type="ARBA" id="ARBA00004496"/>
    </source>
</evidence>
<comment type="caution">
    <text evidence="6">The sequence shown here is derived from an EMBL/GenBank/DDBJ whole genome shotgun (WGS) entry which is preliminary data.</text>
</comment>
<comment type="subcellular location">
    <subcellularLocation>
        <location evidence="1">Cytoplasm</location>
    </subcellularLocation>
</comment>
<dbReference type="InterPro" id="IPR016035">
    <property type="entry name" value="Acyl_Trfase/lysoPLipase"/>
</dbReference>
<evidence type="ECO:0000313" key="7">
    <source>
        <dbReference type="Proteomes" id="UP000033689"/>
    </source>
</evidence>
<evidence type="ECO:0000256" key="2">
    <source>
        <dbReference type="ARBA" id="ARBA00019563"/>
    </source>
</evidence>
<evidence type="ECO:0000256" key="5">
    <source>
        <dbReference type="ARBA" id="ARBA00032482"/>
    </source>
</evidence>
<dbReference type="Proteomes" id="UP000033689">
    <property type="component" value="Unassembled WGS sequence"/>
</dbReference>
<accession>A0A0F3QI97</accession>
<dbReference type="GO" id="GO:0005737">
    <property type="term" value="C:cytoplasm"/>
    <property type="evidence" value="ECO:0007669"/>
    <property type="project" value="UniProtKB-SubCell"/>
</dbReference>
<evidence type="ECO:0000256" key="3">
    <source>
        <dbReference type="ARBA" id="ARBA00022490"/>
    </source>
</evidence>